<feature type="compositionally biased region" description="Polar residues" evidence="1">
    <location>
        <begin position="536"/>
        <end position="546"/>
    </location>
</feature>
<dbReference type="AlphaFoldDB" id="A0A1C6FQV1"/>
<evidence type="ECO:0008006" key="3">
    <source>
        <dbReference type="Google" id="ProtNLM"/>
    </source>
</evidence>
<organism evidence="2">
    <name type="scientific">uncultured Anaerotruncus sp</name>
    <dbReference type="NCBI Taxonomy" id="905011"/>
    <lineage>
        <taxon>Bacteria</taxon>
        <taxon>Bacillati</taxon>
        <taxon>Bacillota</taxon>
        <taxon>Clostridia</taxon>
        <taxon>Eubacteriales</taxon>
        <taxon>Oscillospiraceae</taxon>
        <taxon>Anaerotruncus</taxon>
        <taxon>environmental samples</taxon>
    </lineage>
</organism>
<feature type="region of interest" description="Disordered" evidence="1">
    <location>
        <begin position="527"/>
        <end position="546"/>
    </location>
</feature>
<reference evidence="2" key="1">
    <citation type="submission" date="2015-09" db="EMBL/GenBank/DDBJ databases">
        <authorList>
            <consortium name="Pathogen Informatics"/>
        </authorList>
    </citation>
    <scope>NUCLEOTIDE SEQUENCE</scope>
    <source>
        <strain evidence="2">2789STDY5834896</strain>
    </source>
</reference>
<accession>A0A1C6FQV1</accession>
<gene>
    <name evidence="2" type="ORF">SAMEA3545359_00071</name>
</gene>
<sequence length="546" mass="60974">MIQTEPAKIWDEYQNGINYKTGIDLYQTVKRNEDFYLGKQWEGVNAPDLDKPVFNVLGRVLSYFLSTIVSDDVAAQVSTFDGNPNADEQIALDIVSQQFDEIMEQDETKAKNRLIVRNAAVDGDGYLHVYFDPEAETGQTARGRICTEIIENTDLYFGNSQVADIQRQPYLLVVYRLLPESARRLAENKEIADQIRPDAEDHPRYSEEDDQDERVTVVAKYWKQAVASPDGKQVVHVFCTQCTRDVVLRKPFDTGLSRYPIAGMRWQEVKHSCHGRAAITGLIPNQIYINKLMAMCMEHTKKMAFPKIVYSRSAFPNGWDNRPGVAVAANGQLSDALVAKTPTVDMPAQVMVLIDKVISYTKDLMGASDAALGNVKPDNTSAIIAVQKASAVPLELQRMSFYQFVEDTIRIFLDMMTARYGLRAVGYIDSEGNKQQMDFDFNGLQGMALQVNVDVGASTYWSELMQVQTIDNLFERGIITDPVTYLESIPDGYIKNKAGLIASIKKQQEQMLAMQAGLPGGIAPTESIAPMPDMSTAAQEQPLPTE</sequence>
<dbReference type="EMBL" id="FMHG01000001">
    <property type="protein sequence ID" value="SCJ35230.1"/>
    <property type="molecule type" value="Genomic_DNA"/>
</dbReference>
<evidence type="ECO:0000256" key="1">
    <source>
        <dbReference type="SAM" id="MobiDB-lite"/>
    </source>
</evidence>
<name>A0A1C6FQV1_9FIRM</name>
<protein>
    <recommendedName>
        <fullName evidence="3">Phage portal protein, SPP1 Gp6-like</fullName>
    </recommendedName>
</protein>
<evidence type="ECO:0000313" key="2">
    <source>
        <dbReference type="EMBL" id="SCJ35230.1"/>
    </source>
</evidence>
<proteinExistence type="predicted"/>